<organism evidence="3 4">
    <name type="scientific">Methyloligella solikamskensis</name>
    <dbReference type="NCBI Taxonomy" id="1177756"/>
    <lineage>
        <taxon>Bacteria</taxon>
        <taxon>Pseudomonadati</taxon>
        <taxon>Pseudomonadota</taxon>
        <taxon>Alphaproteobacteria</taxon>
        <taxon>Hyphomicrobiales</taxon>
        <taxon>Hyphomicrobiaceae</taxon>
        <taxon>Methyloligella</taxon>
    </lineage>
</organism>
<keyword evidence="1" id="KW-0732">Signal</keyword>
<feature type="domain" description="FecR protein" evidence="2">
    <location>
        <begin position="63"/>
        <end position="164"/>
    </location>
</feature>
<name>A0ABW3JBW4_9HYPH</name>
<protein>
    <submittedName>
        <fullName evidence="3">FecR domain-containing protein</fullName>
    </submittedName>
</protein>
<dbReference type="Proteomes" id="UP001597102">
    <property type="component" value="Unassembled WGS sequence"/>
</dbReference>
<evidence type="ECO:0000313" key="4">
    <source>
        <dbReference type="Proteomes" id="UP001597102"/>
    </source>
</evidence>
<evidence type="ECO:0000256" key="1">
    <source>
        <dbReference type="SAM" id="SignalP"/>
    </source>
</evidence>
<sequence length="211" mass="21858">MMPVRLTIASSIIVGALMLGSSPGSPWADPVGEVREVRKSAEVIPPEKTAVAAKPGEPVAEADTLRTGSDSRLQVEFVDNSMLVLGASAELLVDKYVYEASAESGSAVLQAAQGALRFVSGRLEPKGEISIDLPVAHIALRGTELWAGPSRGVTGILLIKGRVEVSNEAGSVILSEPGQGTNIESANVAPTAPSVWPEARVEEALSTVALP</sequence>
<comment type="caution">
    <text evidence="3">The sequence shown here is derived from an EMBL/GenBank/DDBJ whole genome shotgun (WGS) entry which is preliminary data.</text>
</comment>
<dbReference type="PANTHER" id="PTHR38731">
    <property type="entry name" value="LIPL45-RELATED LIPOPROTEIN-RELATED"/>
    <property type="match status" value="1"/>
</dbReference>
<dbReference type="PANTHER" id="PTHR38731:SF3">
    <property type="entry name" value="BLL6125 PROTEIN"/>
    <property type="match status" value="1"/>
</dbReference>
<dbReference type="Pfam" id="PF04773">
    <property type="entry name" value="FecR"/>
    <property type="match status" value="1"/>
</dbReference>
<reference evidence="4" key="1">
    <citation type="journal article" date="2019" name="Int. J. Syst. Evol. Microbiol.">
        <title>The Global Catalogue of Microorganisms (GCM) 10K type strain sequencing project: providing services to taxonomists for standard genome sequencing and annotation.</title>
        <authorList>
            <consortium name="The Broad Institute Genomics Platform"/>
            <consortium name="The Broad Institute Genome Sequencing Center for Infectious Disease"/>
            <person name="Wu L."/>
            <person name="Ma J."/>
        </authorList>
    </citation>
    <scope>NUCLEOTIDE SEQUENCE [LARGE SCALE GENOMIC DNA]</scope>
    <source>
        <strain evidence="4">CCUG 61697</strain>
    </source>
</reference>
<feature type="signal peptide" evidence="1">
    <location>
        <begin position="1"/>
        <end position="28"/>
    </location>
</feature>
<gene>
    <name evidence="3" type="ORF">ACFQ2F_09280</name>
</gene>
<proteinExistence type="predicted"/>
<feature type="chain" id="PRO_5046086676" evidence="1">
    <location>
        <begin position="29"/>
        <end position="211"/>
    </location>
</feature>
<accession>A0ABW3JBW4</accession>
<keyword evidence="4" id="KW-1185">Reference proteome</keyword>
<dbReference type="Gene3D" id="2.60.120.1440">
    <property type="match status" value="1"/>
</dbReference>
<evidence type="ECO:0000259" key="2">
    <source>
        <dbReference type="Pfam" id="PF04773"/>
    </source>
</evidence>
<evidence type="ECO:0000313" key="3">
    <source>
        <dbReference type="EMBL" id="MFD0987288.1"/>
    </source>
</evidence>
<dbReference type="InterPro" id="IPR006860">
    <property type="entry name" value="FecR"/>
</dbReference>
<dbReference type="RefSeq" id="WP_379088971.1">
    <property type="nucleotide sequence ID" value="NZ_JBHTJO010000001.1"/>
</dbReference>
<dbReference type="EMBL" id="JBHTJO010000001">
    <property type="protein sequence ID" value="MFD0987288.1"/>
    <property type="molecule type" value="Genomic_DNA"/>
</dbReference>